<keyword evidence="2" id="KW-1133">Transmembrane helix</keyword>
<dbReference type="RefSeq" id="WP_123615490.1">
    <property type="nucleotide sequence ID" value="NZ_CAXHQF010000005.1"/>
</dbReference>
<proteinExistence type="predicted"/>
<evidence type="ECO:0000313" key="3">
    <source>
        <dbReference type="EMBL" id="QCD41222.1"/>
    </source>
</evidence>
<organism evidence="3 4">
    <name type="scientific">Duncaniella dubosii</name>
    <dbReference type="NCBI Taxonomy" id="2518971"/>
    <lineage>
        <taxon>Bacteria</taxon>
        <taxon>Pseudomonadati</taxon>
        <taxon>Bacteroidota</taxon>
        <taxon>Bacteroidia</taxon>
        <taxon>Bacteroidales</taxon>
        <taxon>Muribaculaceae</taxon>
        <taxon>Duncaniella</taxon>
    </lineage>
</organism>
<evidence type="ECO:0000256" key="1">
    <source>
        <dbReference type="SAM" id="MobiDB-lite"/>
    </source>
</evidence>
<evidence type="ECO:0000313" key="4">
    <source>
        <dbReference type="Proteomes" id="UP000297149"/>
    </source>
</evidence>
<keyword evidence="4" id="KW-1185">Reference proteome</keyword>
<accession>A0A4P7W0H9</accession>
<dbReference type="Proteomes" id="UP000297149">
    <property type="component" value="Chromosome"/>
</dbReference>
<dbReference type="KEGG" id="ddb:E7747_02195"/>
<dbReference type="AlphaFoldDB" id="A0A4P7W0H9"/>
<keyword evidence="2" id="KW-0472">Membrane</keyword>
<feature type="region of interest" description="Disordered" evidence="1">
    <location>
        <begin position="62"/>
        <end position="93"/>
    </location>
</feature>
<dbReference type="EMBL" id="CP039396">
    <property type="protein sequence ID" value="QCD41222.1"/>
    <property type="molecule type" value="Genomic_DNA"/>
</dbReference>
<name>A0A4P7W0H9_9BACT</name>
<reference evidence="4" key="1">
    <citation type="submission" date="2019-02" db="EMBL/GenBank/DDBJ databases">
        <title>Isolation and identification of novel species under the genus Muribaculum.</title>
        <authorList>
            <person name="Miyake S."/>
            <person name="Ding Y."/>
            <person name="Low A."/>
            <person name="Soh M."/>
            <person name="Seedorf H."/>
        </authorList>
    </citation>
    <scope>NUCLEOTIDE SEQUENCE [LARGE SCALE GENOMIC DNA]</scope>
    <source>
        <strain evidence="4">H5</strain>
    </source>
</reference>
<evidence type="ECO:0000256" key="2">
    <source>
        <dbReference type="SAM" id="Phobius"/>
    </source>
</evidence>
<sequence>MARFTAGERRGLFVLIIVLGLLTLYLVVRNALATQQTVTPPSVCSVDTIAISDTVSAGLKADSAAVKPSRRKKVSHRRTEAPPCRSPLDEGVN</sequence>
<gene>
    <name evidence="3" type="ORF">E7747_02195</name>
</gene>
<protein>
    <submittedName>
        <fullName evidence="3">Uncharacterized protein</fullName>
    </submittedName>
</protein>
<keyword evidence="2" id="KW-0812">Transmembrane</keyword>
<feature type="transmembrane region" description="Helical" evidence="2">
    <location>
        <begin position="12"/>
        <end position="32"/>
    </location>
</feature>